<dbReference type="PANTHER" id="PTHR35807">
    <property type="entry name" value="TRANSCRIPTIONAL REGULATOR REDD-RELATED"/>
    <property type="match status" value="1"/>
</dbReference>
<gene>
    <name evidence="4" type="ORF">G3I29_08740</name>
</gene>
<dbReference type="InterPro" id="IPR051677">
    <property type="entry name" value="AfsR-DnrI-RedD_regulator"/>
</dbReference>
<evidence type="ECO:0000313" key="4">
    <source>
        <dbReference type="EMBL" id="NEA15618.1"/>
    </source>
</evidence>
<dbReference type="Pfam" id="PF00486">
    <property type="entry name" value="Trans_reg_C"/>
    <property type="match status" value="1"/>
</dbReference>
<dbReference type="InterPro" id="IPR036388">
    <property type="entry name" value="WH-like_DNA-bd_sf"/>
</dbReference>
<accession>A0A6N9TW65</accession>
<comment type="caution">
    <text evidence="4">The sequence shown here is derived from an EMBL/GenBank/DDBJ whole genome shotgun (WGS) entry which is preliminary data.</text>
</comment>
<dbReference type="PROSITE" id="PS51755">
    <property type="entry name" value="OMPR_PHOB"/>
    <property type="match status" value="1"/>
</dbReference>
<dbReference type="GO" id="GO:0003677">
    <property type="term" value="F:DNA binding"/>
    <property type="evidence" value="ECO:0007669"/>
    <property type="project" value="UniProtKB-UniRule"/>
</dbReference>
<dbReference type="RefSeq" id="WP_164343647.1">
    <property type="nucleotide sequence ID" value="NZ_JAAGLQ010000177.1"/>
</dbReference>
<proteinExistence type="predicted"/>
<dbReference type="GO" id="GO:0000160">
    <property type="term" value="P:phosphorelay signal transduction system"/>
    <property type="evidence" value="ECO:0007669"/>
    <property type="project" value="InterPro"/>
</dbReference>
<dbReference type="InterPro" id="IPR016032">
    <property type="entry name" value="Sig_transdc_resp-reg_C-effctor"/>
</dbReference>
<dbReference type="AlphaFoldDB" id="A0A6N9TW65"/>
<dbReference type="SMART" id="SM00862">
    <property type="entry name" value="Trans_reg_C"/>
    <property type="match status" value="1"/>
</dbReference>
<reference evidence="4 5" key="1">
    <citation type="submission" date="2020-01" db="EMBL/GenBank/DDBJ databases">
        <title>Insect and environment-associated Actinomycetes.</title>
        <authorList>
            <person name="Currrie C."/>
            <person name="Chevrette M."/>
            <person name="Carlson C."/>
            <person name="Stubbendieck R."/>
            <person name="Wendt-Pienkowski E."/>
        </authorList>
    </citation>
    <scope>NUCLEOTIDE SEQUENCE [LARGE SCALE GENOMIC DNA]</scope>
    <source>
        <strain evidence="4 5">SID11342</strain>
    </source>
</reference>
<dbReference type="SUPFAM" id="SSF46894">
    <property type="entry name" value="C-terminal effector domain of the bipartite response regulators"/>
    <property type="match status" value="1"/>
</dbReference>
<name>A0A6N9TW65_STRHA</name>
<evidence type="ECO:0000256" key="1">
    <source>
        <dbReference type="ARBA" id="ARBA00023125"/>
    </source>
</evidence>
<evidence type="ECO:0000313" key="5">
    <source>
        <dbReference type="Proteomes" id="UP000471293"/>
    </source>
</evidence>
<protein>
    <submittedName>
        <fullName evidence="4">Winged helix-turn-helix domain-containing protein</fullName>
    </submittedName>
</protein>
<dbReference type="InterPro" id="IPR001867">
    <property type="entry name" value="OmpR/PhoB-type_DNA-bd"/>
</dbReference>
<feature type="DNA-binding region" description="OmpR/PhoB-type" evidence="2">
    <location>
        <begin position="1"/>
        <end position="90"/>
    </location>
</feature>
<feature type="non-terminal residue" evidence="4">
    <location>
        <position position="111"/>
    </location>
</feature>
<evidence type="ECO:0000256" key="2">
    <source>
        <dbReference type="PROSITE-ProRule" id="PRU01091"/>
    </source>
</evidence>
<feature type="domain" description="OmpR/PhoB-type" evidence="3">
    <location>
        <begin position="1"/>
        <end position="90"/>
    </location>
</feature>
<sequence length="111" mass="11723">MHYGILGTTQAFRDDGTPASLGGARLRALLTVLALYPGRAVPAGALVDEVWDGDPPADAPGALQALVGRLRRALGRDAVESVENGYRLVTDPDRVDLSRFERLAGEGARAL</sequence>
<dbReference type="GO" id="GO:0006355">
    <property type="term" value="P:regulation of DNA-templated transcription"/>
    <property type="evidence" value="ECO:0007669"/>
    <property type="project" value="InterPro"/>
</dbReference>
<dbReference type="EMBL" id="JAAGLQ010000177">
    <property type="protein sequence ID" value="NEA15618.1"/>
    <property type="molecule type" value="Genomic_DNA"/>
</dbReference>
<dbReference type="Gene3D" id="1.10.10.10">
    <property type="entry name" value="Winged helix-like DNA-binding domain superfamily/Winged helix DNA-binding domain"/>
    <property type="match status" value="1"/>
</dbReference>
<keyword evidence="1 2" id="KW-0238">DNA-binding</keyword>
<dbReference type="Proteomes" id="UP000471293">
    <property type="component" value="Unassembled WGS sequence"/>
</dbReference>
<organism evidence="4 5">
    <name type="scientific">Streptomyces halstedii</name>
    <dbReference type="NCBI Taxonomy" id="1944"/>
    <lineage>
        <taxon>Bacteria</taxon>
        <taxon>Bacillati</taxon>
        <taxon>Actinomycetota</taxon>
        <taxon>Actinomycetes</taxon>
        <taxon>Kitasatosporales</taxon>
        <taxon>Streptomycetaceae</taxon>
        <taxon>Streptomyces</taxon>
    </lineage>
</organism>
<evidence type="ECO:0000259" key="3">
    <source>
        <dbReference type="PROSITE" id="PS51755"/>
    </source>
</evidence>
<dbReference type="PANTHER" id="PTHR35807:SF1">
    <property type="entry name" value="TRANSCRIPTIONAL REGULATOR REDD"/>
    <property type="match status" value="1"/>
</dbReference>